<evidence type="ECO:0000259" key="7">
    <source>
        <dbReference type="Pfam" id="PF01850"/>
    </source>
</evidence>
<evidence type="ECO:0000256" key="3">
    <source>
        <dbReference type="ARBA" id="ARBA00022723"/>
    </source>
</evidence>
<dbReference type="InterPro" id="IPR022907">
    <property type="entry name" value="VapC_family"/>
</dbReference>
<comment type="function">
    <text evidence="6">Toxic component of a toxin-antitoxin (TA) system. An RNase.</text>
</comment>
<evidence type="ECO:0000313" key="8">
    <source>
        <dbReference type="EMBL" id="RDI66123.1"/>
    </source>
</evidence>
<dbReference type="GO" id="GO:0090729">
    <property type="term" value="F:toxin activity"/>
    <property type="evidence" value="ECO:0007669"/>
    <property type="project" value="UniProtKB-KW"/>
</dbReference>
<keyword evidence="3 6" id="KW-0479">Metal-binding</keyword>
<evidence type="ECO:0000256" key="6">
    <source>
        <dbReference type="HAMAP-Rule" id="MF_00265"/>
    </source>
</evidence>
<dbReference type="Pfam" id="PF01850">
    <property type="entry name" value="PIN"/>
    <property type="match status" value="1"/>
</dbReference>
<dbReference type="STRING" id="1210086.GCA_001613105_02883"/>
<comment type="similarity">
    <text evidence="6">Belongs to the PINc/VapC protein family.</text>
</comment>
<dbReference type="InterPro" id="IPR029060">
    <property type="entry name" value="PIN-like_dom_sf"/>
</dbReference>
<dbReference type="AlphaFoldDB" id="A0A370I5W0"/>
<name>A0A370I5W0_9NOCA</name>
<keyword evidence="9" id="KW-1185">Reference proteome</keyword>
<dbReference type="EMBL" id="QQBC01000005">
    <property type="protein sequence ID" value="RDI66123.1"/>
    <property type="molecule type" value="Genomic_DNA"/>
</dbReference>
<keyword evidence="4 6" id="KW-0378">Hydrolase</keyword>
<feature type="binding site" evidence="6">
    <location>
        <position position="7"/>
    </location>
    <ligand>
        <name>Mg(2+)</name>
        <dbReference type="ChEBI" id="CHEBI:18420"/>
    </ligand>
</feature>
<dbReference type="RefSeq" id="WP_067997625.1">
    <property type="nucleotide sequence ID" value="NZ_QQBC01000005.1"/>
</dbReference>
<reference evidence="8 9" key="1">
    <citation type="submission" date="2018-07" db="EMBL/GenBank/DDBJ databases">
        <title>Genomic Encyclopedia of Type Strains, Phase IV (KMG-IV): sequencing the most valuable type-strain genomes for metagenomic binning, comparative biology and taxonomic classification.</title>
        <authorList>
            <person name="Goeker M."/>
        </authorList>
    </citation>
    <scope>NUCLEOTIDE SEQUENCE [LARGE SCALE GENOMIC DNA]</scope>
    <source>
        <strain evidence="8 9">DSM 44290</strain>
    </source>
</reference>
<protein>
    <recommendedName>
        <fullName evidence="6">Ribonuclease VapC</fullName>
        <shortName evidence="6">RNase VapC</shortName>
        <ecNumber evidence="6">3.1.-.-</ecNumber>
    </recommendedName>
    <alternativeName>
        <fullName evidence="6">Toxin VapC</fullName>
    </alternativeName>
</protein>
<dbReference type="GO" id="GO:0004540">
    <property type="term" value="F:RNA nuclease activity"/>
    <property type="evidence" value="ECO:0007669"/>
    <property type="project" value="InterPro"/>
</dbReference>
<dbReference type="GO" id="GO:0000287">
    <property type="term" value="F:magnesium ion binding"/>
    <property type="evidence" value="ECO:0007669"/>
    <property type="project" value="UniProtKB-UniRule"/>
</dbReference>
<evidence type="ECO:0000256" key="2">
    <source>
        <dbReference type="ARBA" id="ARBA00022722"/>
    </source>
</evidence>
<sequence length="145" mass="15977">MTALVVDTSAIVTAFDEAHPEHEAVARVLRDDDRLLVVSPFIVAEADYMLSSRFGARAALNFSRDVATGAYELPEWTAEDHSTAMDIASRFGSGKDYIGIADASNVVLADRYHTTTLLTLDQRHFRQLAPLWGASSFTLLPFDKD</sequence>
<evidence type="ECO:0000256" key="5">
    <source>
        <dbReference type="ARBA" id="ARBA00022842"/>
    </source>
</evidence>
<keyword evidence="5 6" id="KW-0460">Magnesium</keyword>
<dbReference type="EC" id="3.1.-.-" evidence="6"/>
<keyword evidence="2 6" id="KW-0540">Nuclease</keyword>
<dbReference type="InterPro" id="IPR002716">
    <property type="entry name" value="PIN_dom"/>
</dbReference>
<dbReference type="Proteomes" id="UP000254869">
    <property type="component" value="Unassembled WGS sequence"/>
</dbReference>
<dbReference type="HAMAP" id="MF_00265">
    <property type="entry name" value="VapC_Nob1"/>
    <property type="match status" value="1"/>
</dbReference>
<keyword evidence="6" id="KW-0800">Toxin</keyword>
<organism evidence="8 9">
    <name type="scientific">Nocardia pseudobrasiliensis</name>
    <dbReference type="NCBI Taxonomy" id="45979"/>
    <lineage>
        <taxon>Bacteria</taxon>
        <taxon>Bacillati</taxon>
        <taxon>Actinomycetota</taxon>
        <taxon>Actinomycetes</taxon>
        <taxon>Mycobacteriales</taxon>
        <taxon>Nocardiaceae</taxon>
        <taxon>Nocardia</taxon>
    </lineage>
</organism>
<keyword evidence="1 6" id="KW-1277">Toxin-antitoxin system</keyword>
<accession>A0A370I5W0</accession>
<dbReference type="Gene3D" id="3.40.50.1010">
    <property type="entry name" value="5'-nuclease"/>
    <property type="match status" value="1"/>
</dbReference>
<feature type="binding site" evidence="6">
    <location>
        <position position="102"/>
    </location>
    <ligand>
        <name>Mg(2+)</name>
        <dbReference type="ChEBI" id="CHEBI:18420"/>
    </ligand>
</feature>
<feature type="domain" description="PIN" evidence="7">
    <location>
        <begin position="5"/>
        <end position="128"/>
    </location>
</feature>
<comment type="cofactor">
    <cofactor evidence="6">
        <name>Mg(2+)</name>
        <dbReference type="ChEBI" id="CHEBI:18420"/>
    </cofactor>
</comment>
<gene>
    <name evidence="6" type="primary">vapC</name>
    <name evidence="8" type="ORF">DFR76_105446</name>
</gene>
<dbReference type="SUPFAM" id="SSF88723">
    <property type="entry name" value="PIN domain-like"/>
    <property type="match status" value="1"/>
</dbReference>
<comment type="caution">
    <text evidence="8">The sequence shown here is derived from an EMBL/GenBank/DDBJ whole genome shotgun (WGS) entry which is preliminary data.</text>
</comment>
<dbReference type="GO" id="GO:0016787">
    <property type="term" value="F:hydrolase activity"/>
    <property type="evidence" value="ECO:0007669"/>
    <property type="project" value="UniProtKB-KW"/>
</dbReference>
<evidence type="ECO:0000256" key="1">
    <source>
        <dbReference type="ARBA" id="ARBA00022649"/>
    </source>
</evidence>
<proteinExistence type="inferred from homology"/>
<evidence type="ECO:0000256" key="4">
    <source>
        <dbReference type="ARBA" id="ARBA00022801"/>
    </source>
</evidence>
<evidence type="ECO:0000313" key="9">
    <source>
        <dbReference type="Proteomes" id="UP000254869"/>
    </source>
</evidence>